<keyword evidence="6" id="KW-0472">Membrane</keyword>
<gene>
    <name evidence="8" type="ORF">OU421_05875</name>
</gene>
<organism evidence="8 9">
    <name type="scientific">Methanogenium organophilum</name>
    <dbReference type="NCBI Taxonomy" id="2199"/>
    <lineage>
        <taxon>Archaea</taxon>
        <taxon>Methanobacteriati</taxon>
        <taxon>Methanobacteriota</taxon>
        <taxon>Stenosarchaea group</taxon>
        <taxon>Methanomicrobia</taxon>
        <taxon>Methanomicrobiales</taxon>
        <taxon>Methanomicrobiaceae</taxon>
        <taxon>Methanogenium</taxon>
    </lineage>
</organism>
<feature type="transmembrane region" description="Helical" evidence="6">
    <location>
        <begin position="12"/>
        <end position="30"/>
    </location>
</feature>
<dbReference type="EC" id="2.7.13.3" evidence="2"/>
<comment type="catalytic activity">
    <reaction evidence="1">
        <text>ATP + protein L-histidine = ADP + protein N-phospho-L-histidine.</text>
        <dbReference type="EC" id="2.7.13.3"/>
    </reaction>
</comment>
<reference evidence="8" key="1">
    <citation type="submission" date="2022-11" db="EMBL/GenBank/DDBJ databases">
        <title>Complete genome sequence of Methanogenium organophilum DSM 3596.</title>
        <authorList>
            <person name="Chen S.-C."/>
            <person name="Lai S.-J."/>
            <person name="You Y.-T."/>
        </authorList>
    </citation>
    <scope>NUCLEOTIDE SEQUENCE</scope>
    <source>
        <strain evidence="8">DSM 3596</strain>
    </source>
</reference>
<dbReference type="GeneID" id="76834611"/>
<keyword evidence="8" id="KW-0067">ATP-binding</keyword>
<keyword evidence="3" id="KW-0597">Phosphoprotein</keyword>
<dbReference type="InterPro" id="IPR005467">
    <property type="entry name" value="His_kinase_dom"/>
</dbReference>
<evidence type="ECO:0000256" key="3">
    <source>
        <dbReference type="ARBA" id="ARBA00022553"/>
    </source>
</evidence>
<feature type="transmembrane region" description="Helical" evidence="6">
    <location>
        <begin position="106"/>
        <end position="129"/>
    </location>
</feature>
<dbReference type="InterPro" id="IPR003594">
    <property type="entry name" value="HATPase_dom"/>
</dbReference>
<dbReference type="SUPFAM" id="SSF55874">
    <property type="entry name" value="ATPase domain of HSP90 chaperone/DNA topoisomerase II/histidine kinase"/>
    <property type="match status" value="1"/>
</dbReference>
<dbReference type="GO" id="GO:0004673">
    <property type="term" value="F:protein histidine kinase activity"/>
    <property type="evidence" value="ECO:0007669"/>
    <property type="project" value="UniProtKB-EC"/>
</dbReference>
<dbReference type="RefSeq" id="WP_268187676.1">
    <property type="nucleotide sequence ID" value="NZ_CP113361.1"/>
</dbReference>
<keyword evidence="8" id="KW-0547">Nucleotide-binding</keyword>
<evidence type="ECO:0000256" key="4">
    <source>
        <dbReference type="ARBA" id="ARBA00022679"/>
    </source>
</evidence>
<keyword evidence="5" id="KW-0418">Kinase</keyword>
<dbReference type="AlphaFoldDB" id="A0A9X9S6N9"/>
<dbReference type="Gene3D" id="3.30.450.20">
    <property type="entry name" value="PAS domain"/>
    <property type="match status" value="2"/>
</dbReference>
<keyword evidence="6" id="KW-0812">Transmembrane</keyword>
<feature type="transmembrane region" description="Helical" evidence="6">
    <location>
        <begin position="74"/>
        <end position="94"/>
    </location>
</feature>
<dbReference type="PRINTS" id="PR00344">
    <property type="entry name" value="BCTRLSENSOR"/>
</dbReference>
<dbReference type="SMART" id="SM00387">
    <property type="entry name" value="HATPase_c"/>
    <property type="match status" value="1"/>
</dbReference>
<keyword evidence="6" id="KW-1133">Transmembrane helix</keyword>
<dbReference type="EMBL" id="CP113361">
    <property type="protein sequence ID" value="WAI02398.1"/>
    <property type="molecule type" value="Genomic_DNA"/>
</dbReference>
<dbReference type="InterPro" id="IPR052162">
    <property type="entry name" value="Sensor_kinase/Photoreceptor"/>
</dbReference>
<dbReference type="Pfam" id="PF02518">
    <property type="entry name" value="HATPase_c"/>
    <property type="match status" value="1"/>
</dbReference>
<dbReference type="InterPro" id="IPR035965">
    <property type="entry name" value="PAS-like_dom_sf"/>
</dbReference>
<dbReference type="PANTHER" id="PTHR43304:SF1">
    <property type="entry name" value="PAC DOMAIN-CONTAINING PROTEIN"/>
    <property type="match status" value="1"/>
</dbReference>
<evidence type="ECO:0000313" key="9">
    <source>
        <dbReference type="Proteomes" id="UP001163096"/>
    </source>
</evidence>
<feature type="transmembrane region" description="Helical" evidence="6">
    <location>
        <begin position="42"/>
        <end position="62"/>
    </location>
</feature>
<sequence>MIITMNTPELFIFLLLLGSACITGAVSYVLHSQLEKRGANWLLFTAATMTGWLCCDALIVAIPDISIKFAVSGIKFIFVILTPLAFFFFSLAYTGKYEGVSGWKRAAVALLPAVSICALLTNPWKHLFYVELANPSLWVYNHYTGPEGIWFWVNLVYSYALITGALLLLIGLFMSSPQHFRRQIFLLILSALAPFTANIIVIFTNVGTDTADITPLFFALSGILIFITVYWMHLFSIMPFARTRIITEIHEGVIVADGNGVVIDINSAACTAGGVTEKEAISLSTDTLLTGIFGITLAELSEARSLTVSHTNAAGETQWSDLTVSRVEGYDAQSGGTIILIRDATARRRAEEEIMAKDLRLKIAMEGAGLSSWEWREGPGYVTYDNPLADRTIENVTTIEGFTDQMKRCLKDGYEATLDEQFENILSGGKNTFSVEFPVENLNKGHWIQITGQVIERDEDNRPIWMVGITQDVSTYYAARAAIMEANTKIKLLTSITRHDVLNQVMVVRMLIELAGMEPKDAMSPEVKEIVTKIDNAAALIEEQISFTRDYEDLGTYTPSWQNVATVAAQAAGVVSRTGISFSCNTGTLEVYADPMFRKVIENLFENAQRHGGGVTALSVRFDYRGAGACLVVEDNGRGVPDELKKRIFSQGYGKNTGFGLFLSKEILALTNITITEEGTEGKGSQFVMHIPAGGYRGYQGE</sequence>
<dbReference type="InterPro" id="IPR031621">
    <property type="entry name" value="HisKA_7TM"/>
</dbReference>
<evidence type="ECO:0000256" key="6">
    <source>
        <dbReference type="SAM" id="Phobius"/>
    </source>
</evidence>
<feature type="transmembrane region" description="Helical" evidence="6">
    <location>
        <begin position="216"/>
        <end position="235"/>
    </location>
</feature>
<dbReference type="NCBIfam" id="TIGR00229">
    <property type="entry name" value="sensory_box"/>
    <property type="match status" value="1"/>
</dbReference>
<keyword evidence="9" id="KW-1185">Reference proteome</keyword>
<dbReference type="Pfam" id="PF13426">
    <property type="entry name" value="PAS_9"/>
    <property type="match status" value="1"/>
</dbReference>
<dbReference type="Proteomes" id="UP001163096">
    <property type="component" value="Chromosome"/>
</dbReference>
<feature type="transmembrane region" description="Helical" evidence="6">
    <location>
        <begin position="149"/>
        <end position="172"/>
    </location>
</feature>
<dbReference type="InterPro" id="IPR004358">
    <property type="entry name" value="Sig_transdc_His_kin-like_C"/>
</dbReference>
<dbReference type="SUPFAM" id="SSF55785">
    <property type="entry name" value="PYP-like sensor domain (PAS domain)"/>
    <property type="match status" value="1"/>
</dbReference>
<dbReference type="PROSITE" id="PS50109">
    <property type="entry name" value="HIS_KIN"/>
    <property type="match status" value="1"/>
</dbReference>
<evidence type="ECO:0000259" key="7">
    <source>
        <dbReference type="PROSITE" id="PS50109"/>
    </source>
</evidence>
<dbReference type="InterPro" id="IPR000014">
    <property type="entry name" value="PAS"/>
</dbReference>
<dbReference type="PANTHER" id="PTHR43304">
    <property type="entry name" value="PHYTOCHROME-LIKE PROTEIN CPH1"/>
    <property type="match status" value="1"/>
</dbReference>
<dbReference type="Pfam" id="PF16927">
    <property type="entry name" value="HisKA_7TM"/>
    <property type="match status" value="1"/>
</dbReference>
<proteinExistence type="predicted"/>
<keyword evidence="4" id="KW-0808">Transferase</keyword>
<evidence type="ECO:0000256" key="1">
    <source>
        <dbReference type="ARBA" id="ARBA00000085"/>
    </source>
</evidence>
<evidence type="ECO:0000313" key="8">
    <source>
        <dbReference type="EMBL" id="WAI02398.1"/>
    </source>
</evidence>
<name>A0A9X9S6N9_METOG</name>
<dbReference type="CDD" id="cd00130">
    <property type="entry name" value="PAS"/>
    <property type="match status" value="1"/>
</dbReference>
<accession>A0A9X9S6N9</accession>
<dbReference type="InterPro" id="IPR036890">
    <property type="entry name" value="HATPase_C_sf"/>
</dbReference>
<feature type="transmembrane region" description="Helical" evidence="6">
    <location>
        <begin position="184"/>
        <end position="204"/>
    </location>
</feature>
<dbReference type="GO" id="GO:0005524">
    <property type="term" value="F:ATP binding"/>
    <property type="evidence" value="ECO:0007669"/>
    <property type="project" value="UniProtKB-KW"/>
</dbReference>
<dbReference type="Gene3D" id="3.30.565.10">
    <property type="entry name" value="Histidine kinase-like ATPase, C-terminal domain"/>
    <property type="match status" value="1"/>
</dbReference>
<feature type="domain" description="Histidine kinase" evidence="7">
    <location>
        <begin position="597"/>
        <end position="695"/>
    </location>
</feature>
<evidence type="ECO:0000256" key="2">
    <source>
        <dbReference type="ARBA" id="ARBA00012438"/>
    </source>
</evidence>
<dbReference type="KEGG" id="mou:OU421_05875"/>
<protein>
    <recommendedName>
        <fullName evidence="2">histidine kinase</fullName>
        <ecNumber evidence="2">2.7.13.3</ecNumber>
    </recommendedName>
</protein>
<evidence type="ECO:0000256" key="5">
    <source>
        <dbReference type="ARBA" id="ARBA00022777"/>
    </source>
</evidence>